<name>A0A158DE18_9BURK</name>
<evidence type="ECO:0000256" key="3">
    <source>
        <dbReference type="ARBA" id="ARBA00022490"/>
    </source>
</evidence>
<feature type="domain" description="DNA-binding protein H-NS-like C-terminal" evidence="6">
    <location>
        <begin position="132"/>
        <end position="172"/>
    </location>
</feature>
<comment type="subcellular location">
    <subcellularLocation>
        <location evidence="1">Cytoplasm</location>
        <location evidence="1">Nucleoid</location>
    </subcellularLocation>
</comment>
<evidence type="ECO:0000256" key="1">
    <source>
        <dbReference type="ARBA" id="ARBA00004453"/>
    </source>
</evidence>
<keyword evidence="8" id="KW-1185">Reference proteome</keyword>
<reference evidence="7" key="1">
    <citation type="submission" date="2016-01" db="EMBL/GenBank/DDBJ databases">
        <authorList>
            <person name="Peeters C."/>
        </authorList>
    </citation>
    <scope>NUCLEOTIDE SEQUENCE [LARGE SCALE GENOMIC DNA]</scope>
    <source>
        <strain evidence="7">LMG 29326</strain>
    </source>
</reference>
<feature type="region of interest" description="Disordered" evidence="5">
    <location>
        <begin position="101"/>
        <end position="153"/>
    </location>
</feature>
<evidence type="ECO:0000256" key="2">
    <source>
        <dbReference type="ARBA" id="ARBA00010610"/>
    </source>
</evidence>
<evidence type="ECO:0000259" key="6">
    <source>
        <dbReference type="SMART" id="SM00528"/>
    </source>
</evidence>
<gene>
    <name evidence="7" type="ORF">AWB83_05342</name>
</gene>
<dbReference type="PANTHER" id="PTHR38097:SF2">
    <property type="entry name" value="DNA-BINDING PROTEIN STPA"/>
    <property type="match status" value="1"/>
</dbReference>
<dbReference type="RefSeq" id="WP_087048687.1">
    <property type="nucleotide sequence ID" value="NZ_FCOB02000030.1"/>
</dbReference>
<dbReference type="GO" id="GO:0009295">
    <property type="term" value="C:nucleoid"/>
    <property type="evidence" value="ECO:0007669"/>
    <property type="project" value="UniProtKB-SubCell"/>
</dbReference>
<dbReference type="EMBL" id="FCOB02000030">
    <property type="protein sequence ID" value="SAK92650.1"/>
    <property type="molecule type" value="Genomic_DNA"/>
</dbReference>
<feature type="compositionally biased region" description="Low complexity" evidence="5">
    <location>
        <begin position="105"/>
        <end position="115"/>
    </location>
</feature>
<dbReference type="PANTHER" id="PTHR38097">
    <property type="match status" value="1"/>
</dbReference>
<dbReference type="SUPFAM" id="SSF81273">
    <property type="entry name" value="H-NS histone-like proteins"/>
    <property type="match status" value="2"/>
</dbReference>
<dbReference type="Pfam" id="PF00816">
    <property type="entry name" value="Histone_HNS"/>
    <property type="match status" value="2"/>
</dbReference>
<organism evidence="7 8">
    <name type="scientific">Caballeronia ptereochthonis</name>
    <dbReference type="NCBI Taxonomy" id="1777144"/>
    <lineage>
        <taxon>Bacteria</taxon>
        <taxon>Pseudomonadati</taxon>
        <taxon>Pseudomonadota</taxon>
        <taxon>Betaproteobacteria</taxon>
        <taxon>Burkholderiales</taxon>
        <taxon>Burkholderiaceae</taxon>
        <taxon>Caballeronia</taxon>
    </lineage>
</organism>
<evidence type="ECO:0000313" key="7">
    <source>
        <dbReference type="EMBL" id="SAK92650.1"/>
    </source>
</evidence>
<dbReference type="SMART" id="SM00528">
    <property type="entry name" value="HNS"/>
    <property type="match status" value="2"/>
</dbReference>
<dbReference type="OrthoDB" id="5297879at2"/>
<dbReference type="Gene3D" id="4.10.430.30">
    <property type="match status" value="2"/>
</dbReference>
<dbReference type="GO" id="GO:0003677">
    <property type="term" value="F:DNA binding"/>
    <property type="evidence" value="ECO:0007669"/>
    <property type="project" value="UniProtKB-KW"/>
</dbReference>
<evidence type="ECO:0000256" key="5">
    <source>
        <dbReference type="SAM" id="MobiDB-lite"/>
    </source>
</evidence>
<dbReference type="AlphaFoldDB" id="A0A158DE18"/>
<evidence type="ECO:0000256" key="4">
    <source>
        <dbReference type="ARBA" id="ARBA00023125"/>
    </source>
</evidence>
<keyword evidence="3" id="KW-0963">Cytoplasm</keyword>
<dbReference type="Proteomes" id="UP000054978">
    <property type="component" value="Unassembled WGS sequence"/>
</dbReference>
<comment type="caution">
    <text evidence="7">The sequence shown here is derived from an EMBL/GenBank/DDBJ whole genome shotgun (WGS) entry which is preliminary data.</text>
</comment>
<feature type="region of interest" description="Disordered" evidence="5">
    <location>
        <begin position="50"/>
        <end position="84"/>
    </location>
</feature>
<feature type="compositionally biased region" description="Basic residues" evidence="5">
    <location>
        <begin position="116"/>
        <end position="132"/>
    </location>
</feature>
<feature type="domain" description="DNA-binding protein H-NS-like C-terminal" evidence="6">
    <location>
        <begin position="61"/>
        <end position="101"/>
    </location>
</feature>
<proteinExistence type="inferred from homology"/>
<evidence type="ECO:0000313" key="8">
    <source>
        <dbReference type="Proteomes" id="UP000054978"/>
    </source>
</evidence>
<accession>A0A158DE18</accession>
<comment type="similarity">
    <text evidence="2">Belongs to the histone-like protein H-NS family.</text>
</comment>
<dbReference type="STRING" id="1777144.AWB83_05342"/>
<dbReference type="InterPro" id="IPR027444">
    <property type="entry name" value="H-NS_C_dom"/>
</dbReference>
<sequence length="173" mass="18622">MSTLESIQARIEALQAKADALVAKQSESALQKIHELMSRHSLTISDIEKYTGSGKKSGRTNSSRKQGTVAYQDPKTGATWSGRGRAPAWIAKAKDRSKYAVNVGKASSKTQSKTQSKAKAKTRVAGKRKGKGQPRGPQPALYLDPQTGATWSGRGRAPAWLASVEDRTPFLIA</sequence>
<protein>
    <submittedName>
        <fullName evidence="7">Histone family protein nucleoid-structuring protein H-NS</fullName>
    </submittedName>
</protein>
<keyword evidence="4" id="KW-0238">DNA-binding</keyword>